<dbReference type="AlphaFoldDB" id="A0A835WWK2"/>
<reference evidence="3" key="1">
    <citation type="journal article" date="2020" name="bioRxiv">
        <title>Comparative genomics of Chlamydomonas.</title>
        <authorList>
            <person name="Craig R.J."/>
            <person name="Hasan A.R."/>
            <person name="Ness R.W."/>
            <person name="Keightley P.D."/>
        </authorList>
    </citation>
    <scope>NUCLEOTIDE SEQUENCE</scope>
    <source>
        <strain evidence="3">CCAP 11/173</strain>
    </source>
</reference>
<proteinExistence type="predicted"/>
<sequence>MEGTTAAPGPAVAPAAPREDLSMALRNLPPGTLSGLDALCDHAFWLKALRQAEVGISNEDIFRFRFQEICKAASSRLAFLAGSGEYTSFNLRYLITQLVEQCEDMHSYTRRLEKYVVKLQKRVESLEAEQLATQAEQAATQAEREQQHQQQLRAAAAATAAAVAVAGTGQAGMTAASLPAVKQESSVENSKRRSSASAETGDGEP</sequence>
<evidence type="ECO:0000313" key="4">
    <source>
        <dbReference type="Proteomes" id="UP000613740"/>
    </source>
</evidence>
<comment type="caution">
    <text evidence="3">The sequence shown here is derived from an EMBL/GenBank/DDBJ whole genome shotgun (WGS) entry which is preliminary data.</text>
</comment>
<organism evidence="3 4">
    <name type="scientific">Chlamydomonas schloesseri</name>
    <dbReference type="NCBI Taxonomy" id="2026947"/>
    <lineage>
        <taxon>Eukaryota</taxon>
        <taxon>Viridiplantae</taxon>
        <taxon>Chlorophyta</taxon>
        <taxon>core chlorophytes</taxon>
        <taxon>Chlorophyceae</taxon>
        <taxon>CS clade</taxon>
        <taxon>Chlamydomonadales</taxon>
        <taxon>Chlamydomonadaceae</taxon>
        <taxon>Chlamydomonas</taxon>
    </lineage>
</organism>
<evidence type="ECO:0000256" key="2">
    <source>
        <dbReference type="SAM" id="MobiDB-lite"/>
    </source>
</evidence>
<keyword evidence="1" id="KW-0175">Coiled coil</keyword>
<dbReference type="OrthoDB" id="540765at2759"/>
<feature type="region of interest" description="Disordered" evidence="2">
    <location>
        <begin position="174"/>
        <end position="205"/>
    </location>
</feature>
<dbReference type="EMBL" id="JAEHOD010000001">
    <property type="protein sequence ID" value="KAG2454503.1"/>
    <property type="molecule type" value="Genomic_DNA"/>
</dbReference>
<keyword evidence="4" id="KW-1185">Reference proteome</keyword>
<evidence type="ECO:0000256" key="1">
    <source>
        <dbReference type="SAM" id="Coils"/>
    </source>
</evidence>
<dbReference type="Proteomes" id="UP000613740">
    <property type="component" value="Unassembled WGS sequence"/>
</dbReference>
<name>A0A835WWK2_9CHLO</name>
<gene>
    <name evidence="3" type="ORF">HYH02_000350</name>
</gene>
<feature type="coiled-coil region" evidence="1">
    <location>
        <begin position="109"/>
        <end position="155"/>
    </location>
</feature>
<protein>
    <submittedName>
        <fullName evidence="3">Uncharacterized protein</fullName>
    </submittedName>
</protein>
<accession>A0A835WWK2</accession>
<evidence type="ECO:0000313" key="3">
    <source>
        <dbReference type="EMBL" id="KAG2454503.1"/>
    </source>
</evidence>